<feature type="domain" description="Ig-like" evidence="9">
    <location>
        <begin position="168"/>
        <end position="253"/>
    </location>
</feature>
<reference evidence="11" key="1">
    <citation type="submission" date="2025-08" db="UniProtKB">
        <authorList>
            <consortium name="RefSeq"/>
        </authorList>
    </citation>
    <scope>IDENTIFICATION</scope>
</reference>
<keyword evidence="3 7" id="KW-1133">Transmembrane helix</keyword>
<dbReference type="SMART" id="SM00060">
    <property type="entry name" value="FN3"/>
    <property type="match status" value="1"/>
</dbReference>
<keyword evidence="10" id="KW-1185">Reference proteome</keyword>
<dbReference type="PANTHER" id="PTHR23278">
    <property type="entry name" value="SIDESTEP PROTEIN"/>
    <property type="match status" value="1"/>
</dbReference>
<feature type="domain" description="Ig-like" evidence="9">
    <location>
        <begin position="260"/>
        <end position="338"/>
    </location>
</feature>
<dbReference type="Proteomes" id="UP000515204">
    <property type="component" value="Unplaced"/>
</dbReference>
<sequence length="1055" mass="115785">MPRDEMATPVGTLASLLTLLLCASSSCHARITNQEIVTMTDAEAVASGTAQLPCDVKPPLSGDKLHLVIWYKEEADTPIYSFDTRGKETLDQGSHWQDHTLEHRAFFTYSESPAKLTLENVRESDAAVYRCRVDFKQSPTRNSKVNLTVIIPPEQLSILDEDGGSHIPHYILGPYTEGASFNITCVAAGGRPQPRVTWWQENALLDDSYEAVGTKRVRNVLRLEKLGREHLHAVLTCQASNNNMVAPISSSVSLDMNLKPLWVRIQGEIRPFSAGKTYEIGCEVVGARPEPKIVWSKGNMILRNARQTATSDGNITTSILTFVPNIEDAGKFLYCRANVPVIPDSEMEDGWKLNICHEPVVTLELGSNLNSSAIREGIDVYFECNIKSNPWVYKVSWRHNGNPLYHNAATGTIISNQSLVLQSVTRSRAGIYTCIGNNQEGDGESNPLNLDIKFVPVCQHGQTKVFGVARQETASIPCELEANPPEVSFTWKFNNTMETVDIPQAHVTSDRTHSIASYTPMNELDYGTLLCWGSNDQGTQLEPCVYHIVPAGRPDPPLNCSLLNQTTDSIYVECIEGFDGGLPQKFTMQVDREAGKSSGSSAASAAAATSTTVYNQTSKLPTFSVNNLDPGSTYEVSIYSTNGKGRSDAVHFRATTLNLPERRTAGEMLAQPPSPENCTIREESRTTVRVSCAESEYFDENTATYVLQVFDADTRRLLASATSLTPSMLEVTNLPAERSQSGLVLSLRIMTAQAMSDATVLHSLHFAREGNTQEHQRYPALTPVMLSLSGPLLGAVVGAAAGLLLVIFVIVMAVKLRYRPRSQEDKDSHDDGGMANLAASGTGASSPRDKSATLPLNADSIESFEKDPDIIPHANENSYAELCKGASPRYVLQQQRPDANTFTGANNQGSELTYAELTLRGNRRIPLNCYQPVQISSIQRPQLLPMSTLTRRQPIQEPTIYAQVASHSKPIYVPPPHPYMNRPSDEITAETPLIGHDNKVTARLRKITRRPSFHGGADDKSRVSASPYAFVHPEFLALQRVQDRPSARPSAETTG</sequence>
<dbReference type="Gene3D" id="2.60.40.10">
    <property type="entry name" value="Immunoglobulins"/>
    <property type="match status" value="6"/>
</dbReference>
<dbReference type="CDD" id="cd00096">
    <property type="entry name" value="Ig"/>
    <property type="match status" value="1"/>
</dbReference>
<dbReference type="PROSITE" id="PS50835">
    <property type="entry name" value="IG_LIKE"/>
    <property type="match status" value="5"/>
</dbReference>
<dbReference type="Pfam" id="PF13927">
    <property type="entry name" value="Ig_3"/>
    <property type="match status" value="1"/>
</dbReference>
<evidence type="ECO:0000256" key="5">
    <source>
        <dbReference type="ARBA" id="ARBA00023157"/>
    </source>
</evidence>
<feature type="domain" description="Ig-like" evidence="9">
    <location>
        <begin position="456"/>
        <end position="542"/>
    </location>
</feature>
<dbReference type="InterPro" id="IPR036179">
    <property type="entry name" value="Ig-like_dom_sf"/>
</dbReference>
<name>A0A6P3Y963_DINQU</name>
<dbReference type="InterPro" id="IPR013783">
    <property type="entry name" value="Ig-like_fold"/>
</dbReference>
<evidence type="ECO:0000259" key="9">
    <source>
        <dbReference type="PROSITE" id="PS50835"/>
    </source>
</evidence>
<feature type="chain" id="PRO_5028129713" evidence="8">
    <location>
        <begin position="30"/>
        <end position="1055"/>
    </location>
</feature>
<dbReference type="InterPro" id="IPR036116">
    <property type="entry name" value="FN3_sf"/>
</dbReference>
<protein>
    <submittedName>
        <fullName evidence="11">Uncharacterized protein LOC106751148 isoform X1</fullName>
    </submittedName>
</protein>
<dbReference type="SMART" id="SM00409">
    <property type="entry name" value="IG"/>
    <property type="match status" value="3"/>
</dbReference>
<feature type="transmembrane region" description="Helical" evidence="7">
    <location>
        <begin position="792"/>
        <end position="814"/>
    </location>
</feature>
<evidence type="ECO:0000256" key="8">
    <source>
        <dbReference type="SAM" id="SignalP"/>
    </source>
</evidence>
<evidence type="ECO:0000313" key="11">
    <source>
        <dbReference type="RefSeq" id="XP_014487460.1"/>
    </source>
</evidence>
<dbReference type="CDD" id="cd00063">
    <property type="entry name" value="FN3"/>
    <property type="match status" value="1"/>
</dbReference>
<evidence type="ECO:0000256" key="1">
    <source>
        <dbReference type="ARBA" id="ARBA00004167"/>
    </source>
</evidence>
<dbReference type="SUPFAM" id="SSF48726">
    <property type="entry name" value="Immunoglobulin"/>
    <property type="match status" value="5"/>
</dbReference>
<dbReference type="AlphaFoldDB" id="A0A6P3Y963"/>
<evidence type="ECO:0000256" key="4">
    <source>
        <dbReference type="ARBA" id="ARBA00023136"/>
    </source>
</evidence>
<dbReference type="GeneID" id="106751148"/>
<feature type="compositionally biased region" description="Basic and acidic residues" evidence="6">
    <location>
        <begin position="821"/>
        <end position="832"/>
    </location>
</feature>
<evidence type="ECO:0000313" key="10">
    <source>
        <dbReference type="Proteomes" id="UP000515204"/>
    </source>
</evidence>
<dbReference type="InterPro" id="IPR013106">
    <property type="entry name" value="Ig_V-set"/>
</dbReference>
<dbReference type="InterPro" id="IPR007110">
    <property type="entry name" value="Ig-like_dom"/>
</dbReference>
<dbReference type="RefSeq" id="XP_014487460.1">
    <property type="nucleotide sequence ID" value="XM_014631974.1"/>
</dbReference>
<evidence type="ECO:0000256" key="6">
    <source>
        <dbReference type="SAM" id="MobiDB-lite"/>
    </source>
</evidence>
<dbReference type="KEGG" id="dqu:106751148"/>
<evidence type="ECO:0000256" key="3">
    <source>
        <dbReference type="ARBA" id="ARBA00022989"/>
    </source>
</evidence>
<feature type="domain" description="Ig-like" evidence="9">
    <location>
        <begin position="34"/>
        <end position="148"/>
    </location>
</feature>
<gene>
    <name evidence="11" type="primary">LOC106751148</name>
</gene>
<feature type="domain" description="Ig-like" evidence="9">
    <location>
        <begin position="359"/>
        <end position="451"/>
    </location>
</feature>
<keyword evidence="2 7" id="KW-0812">Transmembrane</keyword>
<dbReference type="InterPro" id="IPR003599">
    <property type="entry name" value="Ig_sub"/>
</dbReference>
<organism evidence="10 11">
    <name type="scientific">Dinoponera quadriceps</name>
    <name type="common">South American ant</name>
    <dbReference type="NCBI Taxonomy" id="609295"/>
    <lineage>
        <taxon>Eukaryota</taxon>
        <taxon>Metazoa</taxon>
        <taxon>Ecdysozoa</taxon>
        <taxon>Arthropoda</taxon>
        <taxon>Hexapoda</taxon>
        <taxon>Insecta</taxon>
        <taxon>Pterygota</taxon>
        <taxon>Neoptera</taxon>
        <taxon>Endopterygota</taxon>
        <taxon>Hymenoptera</taxon>
        <taxon>Apocrita</taxon>
        <taxon>Aculeata</taxon>
        <taxon>Formicoidea</taxon>
        <taxon>Formicidae</taxon>
        <taxon>Ponerinae</taxon>
        <taxon>Ponerini</taxon>
        <taxon>Dinoponera</taxon>
    </lineage>
</organism>
<dbReference type="InterPro" id="IPR013162">
    <property type="entry name" value="CD80_C2-set"/>
</dbReference>
<dbReference type="PROSITE" id="PS51257">
    <property type="entry name" value="PROKAR_LIPOPROTEIN"/>
    <property type="match status" value="1"/>
</dbReference>
<dbReference type="InterPro" id="IPR003598">
    <property type="entry name" value="Ig_sub2"/>
</dbReference>
<accession>A0A6P3Y963</accession>
<dbReference type="SMART" id="SM00408">
    <property type="entry name" value="IGc2"/>
    <property type="match status" value="3"/>
</dbReference>
<dbReference type="Pfam" id="PF07686">
    <property type="entry name" value="V-set"/>
    <property type="match status" value="1"/>
</dbReference>
<evidence type="ECO:0000256" key="2">
    <source>
        <dbReference type="ARBA" id="ARBA00022692"/>
    </source>
</evidence>
<dbReference type="PANTHER" id="PTHR23278:SF30">
    <property type="entry name" value="SIDESTEP VIII, ISOFORM B"/>
    <property type="match status" value="1"/>
</dbReference>
<proteinExistence type="predicted"/>
<dbReference type="InterPro" id="IPR003961">
    <property type="entry name" value="FN3_dom"/>
</dbReference>
<dbReference type="GO" id="GO:0016020">
    <property type="term" value="C:membrane"/>
    <property type="evidence" value="ECO:0007669"/>
    <property type="project" value="UniProtKB-SubCell"/>
</dbReference>
<dbReference type="Pfam" id="PF08205">
    <property type="entry name" value="C2-set_2"/>
    <property type="match status" value="2"/>
</dbReference>
<dbReference type="SUPFAM" id="SSF49265">
    <property type="entry name" value="Fibronectin type III"/>
    <property type="match status" value="1"/>
</dbReference>
<evidence type="ECO:0000256" key="7">
    <source>
        <dbReference type="SAM" id="Phobius"/>
    </source>
</evidence>
<keyword evidence="8" id="KW-0732">Signal</keyword>
<dbReference type="OrthoDB" id="8825892at2759"/>
<feature type="region of interest" description="Disordered" evidence="6">
    <location>
        <begin position="821"/>
        <end position="854"/>
    </location>
</feature>
<keyword evidence="4 7" id="KW-0472">Membrane</keyword>
<keyword evidence="5" id="KW-1015">Disulfide bond</keyword>
<feature type="signal peptide" evidence="8">
    <location>
        <begin position="1"/>
        <end position="29"/>
    </location>
</feature>
<comment type="subcellular location">
    <subcellularLocation>
        <location evidence="1">Membrane</location>
        <topology evidence="1">Single-pass membrane protein</topology>
    </subcellularLocation>
</comment>